<proteinExistence type="predicted"/>
<feature type="chain" id="PRO_5022986910" description="PEP-CTERM protein-sorting domain-containing protein" evidence="2">
    <location>
        <begin position="24"/>
        <end position="355"/>
    </location>
</feature>
<dbReference type="Proteomes" id="UP000318478">
    <property type="component" value="Unassembled WGS sequence"/>
</dbReference>
<evidence type="ECO:0008006" key="5">
    <source>
        <dbReference type="Google" id="ProtNLM"/>
    </source>
</evidence>
<dbReference type="EMBL" id="SJPO01000001">
    <property type="protein sequence ID" value="TWT85851.1"/>
    <property type="molecule type" value="Genomic_DNA"/>
</dbReference>
<sequence length="355" mass="36843" precursor="true">MALQRRQAWCVLAALALAGPASAVNIFLSSSGSDPYATDGLTLAPRESAELFVWIQPDAGARINGAAFDIASDNSLLSATAFDVLNPEVLGQPRWQGSKGPSPGKTNRNWNLVDGSVAVAVTSSGLDAALVGSGWDPYEVDGAFLHGTLTIEAGDLGGTTRVFAAPSKRNPLTVRGLGVTPFDAPAFVVEVTGPTDPRVGLPTTSPASPADLALDSSQSTAPVDEPVLDAPTSTVSPPEDARVVDPTLDLLVDNLVTIAPPNRVIDLPPGTIQAVTDAIAIDSVFYVSTQLAYDGEPRLDADFQSLVRTTFSSYSVGNLAGHVSPSGRIPEPSAVGLGILAIAASRRLLVRTNRW</sequence>
<evidence type="ECO:0000313" key="4">
    <source>
        <dbReference type="Proteomes" id="UP000318478"/>
    </source>
</evidence>
<reference evidence="3 4" key="1">
    <citation type="submission" date="2019-02" db="EMBL/GenBank/DDBJ databases">
        <title>Deep-cultivation of Planctomycetes and their phenomic and genomic characterization uncovers novel biology.</title>
        <authorList>
            <person name="Wiegand S."/>
            <person name="Jogler M."/>
            <person name="Boedeker C."/>
            <person name="Pinto D."/>
            <person name="Vollmers J."/>
            <person name="Rivas-Marin E."/>
            <person name="Kohn T."/>
            <person name="Peeters S.H."/>
            <person name="Heuer A."/>
            <person name="Rast P."/>
            <person name="Oberbeckmann S."/>
            <person name="Bunk B."/>
            <person name="Jeske O."/>
            <person name="Meyerdierks A."/>
            <person name="Storesund J.E."/>
            <person name="Kallscheuer N."/>
            <person name="Luecker S."/>
            <person name="Lage O.M."/>
            <person name="Pohl T."/>
            <person name="Merkel B.J."/>
            <person name="Hornburger P."/>
            <person name="Mueller R.-W."/>
            <person name="Bruemmer F."/>
            <person name="Labrenz M."/>
            <person name="Spormann A.M."/>
            <person name="Op Den Camp H."/>
            <person name="Overmann J."/>
            <person name="Amann R."/>
            <person name="Jetten M.S.M."/>
            <person name="Mascher T."/>
            <person name="Medema M.H."/>
            <person name="Devos D.P."/>
            <person name="Kaster A.-K."/>
            <person name="Ovreas L."/>
            <person name="Rohde M."/>
            <person name="Galperin M.Y."/>
            <person name="Jogler C."/>
        </authorList>
    </citation>
    <scope>NUCLEOTIDE SEQUENCE [LARGE SCALE GENOMIC DNA]</scope>
    <source>
        <strain evidence="3 4">Pla123a</strain>
    </source>
</reference>
<comment type="caution">
    <text evidence="3">The sequence shown here is derived from an EMBL/GenBank/DDBJ whole genome shotgun (WGS) entry which is preliminary data.</text>
</comment>
<gene>
    <name evidence="3" type="ORF">Pla123a_06580</name>
</gene>
<keyword evidence="4" id="KW-1185">Reference proteome</keyword>
<feature type="signal peptide" evidence="2">
    <location>
        <begin position="1"/>
        <end position="23"/>
    </location>
</feature>
<evidence type="ECO:0000313" key="3">
    <source>
        <dbReference type="EMBL" id="TWT85851.1"/>
    </source>
</evidence>
<protein>
    <recommendedName>
        <fullName evidence="5">PEP-CTERM protein-sorting domain-containing protein</fullName>
    </recommendedName>
</protein>
<accession>A0A5C5ZG53</accession>
<evidence type="ECO:0000256" key="2">
    <source>
        <dbReference type="SAM" id="SignalP"/>
    </source>
</evidence>
<organism evidence="3 4">
    <name type="scientific">Posidoniimonas polymericola</name>
    <dbReference type="NCBI Taxonomy" id="2528002"/>
    <lineage>
        <taxon>Bacteria</taxon>
        <taxon>Pseudomonadati</taxon>
        <taxon>Planctomycetota</taxon>
        <taxon>Planctomycetia</taxon>
        <taxon>Pirellulales</taxon>
        <taxon>Lacipirellulaceae</taxon>
        <taxon>Posidoniimonas</taxon>
    </lineage>
</organism>
<name>A0A5C5ZG53_9BACT</name>
<evidence type="ECO:0000256" key="1">
    <source>
        <dbReference type="SAM" id="MobiDB-lite"/>
    </source>
</evidence>
<dbReference type="AlphaFoldDB" id="A0A5C5ZG53"/>
<feature type="region of interest" description="Disordered" evidence="1">
    <location>
        <begin position="194"/>
        <end position="241"/>
    </location>
</feature>
<keyword evidence="2" id="KW-0732">Signal</keyword>